<dbReference type="InterPro" id="IPR036779">
    <property type="entry name" value="LysM_dom_sf"/>
</dbReference>
<dbReference type="InterPro" id="IPR038440">
    <property type="entry name" value="FimV_C_sf"/>
</dbReference>
<name>A0A246IV33_9BURK</name>
<accession>A0A246IV33</accession>
<reference evidence="3 4" key="1">
    <citation type="journal article" date="2008" name="Int. J. Syst. Evol. Microbiol.">
        <title>Description of Roseateles aquatilis sp. nov. and Roseateles terrae sp. nov., in the class Betaproteobacteria, and emended description of the genus Roseateles.</title>
        <authorList>
            <person name="Gomila M."/>
            <person name="Bowien B."/>
            <person name="Falsen E."/>
            <person name="Moore E.R."/>
            <person name="Lalucat J."/>
        </authorList>
    </citation>
    <scope>NUCLEOTIDE SEQUENCE [LARGE SCALE GENOMIC DNA]</scope>
    <source>
        <strain evidence="3 4">CCUG 48205</strain>
    </source>
</reference>
<evidence type="ECO:0000259" key="2">
    <source>
        <dbReference type="PROSITE" id="PS51782"/>
    </source>
</evidence>
<dbReference type="CDD" id="cd00118">
    <property type="entry name" value="LysM"/>
    <property type="match status" value="1"/>
</dbReference>
<dbReference type="NCBIfam" id="TIGR03504">
    <property type="entry name" value="FimV_Cterm"/>
    <property type="match status" value="1"/>
</dbReference>
<protein>
    <recommendedName>
        <fullName evidence="2">LysM domain-containing protein</fullName>
    </recommendedName>
</protein>
<dbReference type="PROSITE" id="PS51782">
    <property type="entry name" value="LYSM"/>
    <property type="match status" value="1"/>
</dbReference>
<dbReference type="Gene3D" id="3.10.350.10">
    <property type="entry name" value="LysM domain"/>
    <property type="match status" value="1"/>
</dbReference>
<feature type="compositionally biased region" description="Pro residues" evidence="1">
    <location>
        <begin position="224"/>
        <end position="234"/>
    </location>
</feature>
<feature type="region of interest" description="Disordered" evidence="1">
    <location>
        <begin position="163"/>
        <end position="246"/>
    </location>
</feature>
<comment type="caution">
    <text evidence="3">The sequence shown here is derived from an EMBL/GenBank/DDBJ whole genome shotgun (WGS) entry which is preliminary data.</text>
</comment>
<evidence type="ECO:0000313" key="4">
    <source>
        <dbReference type="Proteomes" id="UP000197468"/>
    </source>
</evidence>
<feature type="compositionally biased region" description="Low complexity" evidence="1">
    <location>
        <begin position="184"/>
        <end position="198"/>
    </location>
</feature>
<feature type="compositionally biased region" description="Basic and acidic residues" evidence="1">
    <location>
        <begin position="380"/>
        <end position="391"/>
    </location>
</feature>
<feature type="region of interest" description="Disordered" evidence="1">
    <location>
        <begin position="413"/>
        <end position="439"/>
    </location>
</feature>
<feature type="region of interest" description="Disordered" evidence="1">
    <location>
        <begin position="714"/>
        <end position="750"/>
    </location>
</feature>
<dbReference type="OrthoDB" id="5298707at2"/>
<feature type="domain" description="LysM" evidence="2">
    <location>
        <begin position="242"/>
        <end position="297"/>
    </location>
</feature>
<evidence type="ECO:0000313" key="3">
    <source>
        <dbReference type="EMBL" id="OWQ84101.1"/>
    </source>
</evidence>
<dbReference type="AlphaFoldDB" id="A0A246IV33"/>
<keyword evidence="4" id="KW-1185">Reference proteome</keyword>
<dbReference type="EMBL" id="NIOF01000018">
    <property type="protein sequence ID" value="OWQ84101.1"/>
    <property type="molecule type" value="Genomic_DNA"/>
</dbReference>
<dbReference type="Proteomes" id="UP000197468">
    <property type="component" value="Unassembled WGS sequence"/>
</dbReference>
<evidence type="ECO:0000256" key="1">
    <source>
        <dbReference type="SAM" id="MobiDB-lite"/>
    </source>
</evidence>
<sequence length="928" mass="96279">MTGGPRTRGRFVALGDALKKHASAYARFALSQVAAVTALGLAAGSAWGLGLGKLTVQSALGETLRAEIDVSSLTTEEASSLKLRVAPPESYRSSGLDYNAVLASAQVQLARRADGRPYLRLTSDRAVQEPFVDVILELNWASGRLTREFTLLFDPPSNTNVARAPEPTTSPVISAPAPAPAAPAAPVARTQPPVASAPVPAPAPAPVAQAPAQPPAPAVTARPRPTPAPAPAPAATPATAASEYTVKPGDTLSRIAARSQSPGVSLDQMLVGLYRSNPDAFINENMNRLKSGAVLSVPGSDSVQSITPQEARRVIQAQSSDFGGYRQRLAEAAPTLKPKENERQAKGQVQAAVEDRKPSASPTPDKLTLSKPTTTAAETKVSKETEKKDSAARVAELTRNVEELKKLSAAAKPSAPVAAAPAPAPAPTPAPTPTPTPVVPPPVTVAANVPAASTTAASAAAVAETPASRPAAASAPKVVPAQPEVEEPSFLDSLSDYLPALGAALLVIVGGVGYNRWRARRDAASRSETAFAESRLAPDSFFGHSGGQRVDTRDASTTGQSSMSYSLSQLDAIGDVDPVAEADVYLAYGRDLQAEEILKEALRANPERLAIRLKLLEVYGKRRDIKGFEQLAVQLYAETKGQGEDWSKVQELGRQVDPENPLYQPGGAPVMFESDDERPEPMNASTLPAAGMAHPGGGAIARAAAAAAAVAAPRDSGPSSLMDLDLDLDLGGTPPPPSSAMAATQALPTSAAQAPMNMDLDLSAPPAASATSASAHELEFDLGDLDDLGGGKPAASGAAQAPESLDFDLSSIDLDLPAAAPASRDERTLGRVDDIEDIDAVDLPDLDMVPAAKAPVTVADTMSLDDLGVGLDSIDPNDDEALQRQLELAEEFRQIGDTEGARDVLQELVGKAAGPLRDRAQQMLDQLR</sequence>
<organism evidence="3 4">
    <name type="scientific">Roseateles aquatilis</name>
    <dbReference type="NCBI Taxonomy" id="431061"/>
    <lineage>
        <taxon>Bacteria</taxon>
        <taxon>Pseudomonadati</taxon>
        <taxon>Pseudomonadota</taxon>
        <taxon>Betaproteobacteria</taxon>
        <taxon>Burkholderiales</taxon>
        <taxon>Sphaerotilaceae</taxon>
        <taxon>Roseateles</taxon>
    </lineage>
</organism>
<dbReference type="InterPro" id="IPR057840">
    <property type="entry name" value="FimV_N"/>
</dbReference>
<feature type="region of interest" description="Disordered" evidence="1">
    <location>
        <begin position="332"/>
        <end position="393"/>
    </location>
</feature>
<feature type="compositionally biased region" description="Pro residues" evidence="1">
    <location>
        <begin position="422"/>
        <end position="439"/>
    </location>
</feature>
<dbReference type="InterPro" id="IPR018392">
    <property type="entry name" value="LysM"/>
</dbReference>
<dbReference type="NCBIfam" id="TIGR03505">
    <property type="entry name" value="FimV_core"/>
    <property type="match status" value="1"/>
</dbReference>
<feature type="compositionally biased region" description="Low complexity" evidence="1">
    <location>
        <begin position="167"/>
        <end position="176"/>
    </location>
</feature>
<dbReference type="Pfam" id="PF01476">
    <property type="entry name" value="LysM"/>
    <property type="match status" value="1"/>
</dbReference>
<dbReference type="Gene3D" id="1.20.58.2200">
    <property type="match status" value="1"/>
</dbReference>
<dbReference type="InterPro" id="IPR020011">
    <property type="entry name" value="FimV_C"/>
</dbReference>
<dbReference type="Pfam" id="PF25800">
    <property type="entry name" value="FimV_N"/>
    <property type="match status" value="1"/>
</dbReference>
<dbReference type="InterPro" id="IPR020012">
    <property type="entry name" value="LysM_FimV"/>
</dbReference>
<gene>
    <name evidence="3" type="ORF">CDN99_24765</name>
</gene>
<feature type="compositionally biased region" description="Low complexity" evidence="1">
    <location>
        <begin position="714"/>
        <end position="723"/>
    </location>
</feature>
<proteinExistence type="predicted"/>